<dbReference type="Proteomes" id="UP000199354">
    <property type="component" value="Unassembled WGS sequence"/>
</dbReference>
<name>A0A1G5FLP3_9FLAO</name>
<sequence>MRIVQLIDSLSAGGAERMAVNYANALASEIAFSGLVATRREGVLKTDIAPDVNYFFLGKRRSIDFKSMRRFRSYCRQHQVGLIHAHGSSFFTAILLKMMLPRVGVVWHDHNGDRDNQSKWQNKILWLCSHFFDGIIVVNQRLLEWSRINLPVRKIVYLPNFTVTDTTPGTTLLHGTTGKRIVYLANLRHPKNHEMLLEVALQIKQTHPTWSFHLVGADKNDGYAKQLKAYIQAHDLQETVYLYGLRTDTGHIIGQAEIAVIASSYEGLPVSLLEYGLYAKAVVVTSVGEIPNVVHDQKNGLMVPSGNTTAFLDGLVRLIDNPILRQTYGAALKHTIDAEYAEEVVLSQYLQWMKQIC</sequence>
<dbReference type="RefSeq" id="WP_091141516.1">
    <property type="nucleotide sequence ID" value="NZ_FMVF01000005.1"/>
</dbReference>
<dbReference type="InterPro" id="IPR028098">
    <property type="entry name" value="Glyco_trans_4-like_N"/>
</dbReference>
<evidence type="ECO:0000259" key="2">
    <source>
        <dbReference type="Pfam" id="PF13439"/>
    </source>
</evidence>
<organism evidence="3 4">
    <name type="scientific">Flavobacterium caeni</name>
    <dbReference type="NCBI Taxonomy" id="490189"/>
    <lineage>
        <taxon>Bacteria</taxon>
        <taxon>Pseudomonadati</taxon>
        <taxon>Bacteroidota</taxon>
        <taxon>Flavobacteriia</taxon>
        <taxon>Flavobacteriales</taxon>
        <taxon>Flavobacteriaceae</taxon>
        <taxon>Flavobacterium</taxon>
    </lineage>
</organism>
<keyword evidence="4" id="KW-1185">Reference proteome</keyword>
<dbReference type="EMBL" id="FMVF01000005">
    <property type="protein sequence ID" value="SCY40123.1"/>
    <property type="molecule type" value="Genomic_DNA"/>
</dbReference>
<dbReference type="SUPFAM" id="SSF53756">
    <property type="entry name" value="UDP-Glycosyltransferase/glycogen phosphorylase"/>
    <property type="match status" value="1"/>
</dbReference>
<gene>
    <name evidence="3" type="ORF">SAMN02927903_01332</name>
</gene>
<evidence type="ECO:0000313" key="3">
    <source>
        <dbReference type="EMBL" id="SCY40123.1"/>
    </source>
</evidence>
<keyword evidence="3" id="KW-0808">Transferase</keyword>
<dbReference type="STRING" id="490189.SAMN02927903_01332"/>
<evidence type="ECO:0000313" key="4">
    <source>
        <dbReference type="Proteomes" id="UP000199354"/>
    </source>
</evidence>
<protein>
    <submittedName>
        <fullName evidence="3">Glycosyltransferase involved in cell wall bisynthesis</fullName>
    </submittedName>
</protein>
<dbReference type="GO" id="GO:0016757">
    <property type="term" value="F:glycosyltransferase activity"/>
    <property type="evidence" value="ECO:0007669"/>
    <property type="project" value="UniProtKB-ARBA"/>
</dbReference>
<dbReference type="InterPro" id="IPR001296">
    <property type="entry name" value="Glyco_trans_1"/>
</dbReference>
<dbReference type="CDD" id="cd03801">
    <property type="entry name" value="GT4_PimA-like"/>
    <property type="match status" value="1"/>
</dbReference>
<feature type="domain" description="Glycosyl transferase family 1" evidence="1">
    <location>
        <begin position="176"/>
        <end position="331"/>
    </location>
</feature>
<dbReference type="Gene3D" id="3.40.50.2000">
    <property type="entry name" value="Glycogen Phosphorylase B"/>
    <property type="match status" value="2"/>
</dbReference>
<evidence type="ECO:0000259" key="1">
    <source>
        <dbReference type="Pfam" id="PF00534"/>
    </source>
</evidence>
<dbReference type="Pfam" id="PF13439">
    <property type="entry name" value="Glyco_transf_4"/>
    <property type="match status" value="1"/>
</dbReference>
<dbReference type="OrthoDB" id="823685at2"/>
<dbReference type="PANTHER" id="PTHR12526">
    <property type="entry name" value="GLYCOSYLTRANSFERASE"/>
    <property type="match status" value="1"/>
</dbReference>
<reference evidence="3 4" key="1">
    <citation type="submission" date="2016-10" db="EMBL/GenBank/DDBJ databases">
        <authorList>
            <person name="de Groot N.N."/>
        </authorList>
    </citation>
    <scope>NUCLEOTIDE SEQUENCE [LARGE SCALE GENOMIC DNA]</scope>
    <source>
        <strain evidence="3 4">CGMCC 1.7031</strain>
    </source>
</reference>
<dbReference type="PANTHER" id="PTHR12526:SF630">
    <property type="entry name" value="GLYCOSYLTRANSFERASE"/>
    <property type="match status" value="1"/>
</dbReference>
<dbReference type="AlphaFoldDB" id="A0A1G5FLP3"/>
<proteinExistence type="predicted"/>
<feature type="domain" description="Glycosyltransferase subfamily 4-like N-terminal" evidence="2">
    <location>
        <begin position="13"/>
        <end position="163"/>
    </location>
</feature>
<dbReference type="Pfam" id="PF00534">
    <property type="entry name" value="Glycos_transf_1"/>
    <property type="match status" value="1"/>
</dbReference>
<accession>A0A1G5FLP3</accession>